<organism evidence="2 3">
    <name type="scientific">Candidatus Amulumruptor caecigallinarius</name>
    <dbReference type="NCBI Taxonomy" id="2109911"/>
    <lineage>
        <taxon>Bacteria</taxon>
        <taxon>Pseudomonadati</taxon>
        <taxon>Bacteroidota</taxon>
        <taxon>Bacteroidia</taxon>
        <taxon>Bacteroidales</taxon>
        <taxon>Muribaculaceae</taxon>
        <taxon>Candidatus Amulumruptor</taxon>
    </lineage>
</organism>
<accession>A0A921E9A2</accession>
<dbReference type="Pfam" id="PF13306">
    <property type="entry name" value="LRR_5"/>
    <property type="match status" value="1"/>
</dbReference>
<evidence type="ECO:0000313" key="3">
    <source>
        <dbReference type="Proteomes" id="UP000711407"/>
    </source>
</evidence>
<gene>
    <name evidence="2" type="ORF">K8V47_07560</name>
</gene>
<dbReference type="Proteomes" id="UP000711407">
    <property type="component" value="Unassembled WGS sequence"/>
</dbReference>
<dbReference type="SUPFAM" id="SSF52058">
    <property type="entry name" value="L domain-like"/>
    <property type="match status" value="1"/>
</dbReference>
<feature type="signal peptide" evidence="1">
    <location>
        <begin position="1"/>
        <end position="23"/>
    </location>
</feature>
<evidence type="ECO:0000256" key="1">
    <source>
        <dbReference type="SAM" id="SignalP"/>
    </source>
</evidence>
<dbReference type="PANTHER" id="PTHR45661:SF3">
    <property type="entry name" value="IG-LIKE DOMAIN-CONTAINING PROTEIN"/>
    <property type="match status" value="1"/>
</dbReference>
<dbReference type="InterPro" id="IPR053139">
    <property type="entry name" value="Surface_bspA-like"/>
</dbReference>
<protein>
    <submittedName>
        <fullName evidence="2">Leucine-rich repeat domain-containing protein</fullName>
    </submittedName>
</protein>
<feature type="chain" id="PRO_5037894651" evidence="1">
    <location>
        <begin position="24"/>
        <end position="447"/>
    </location>
</feature>
<dbReference type="AlphaFoldDB" id="A0A921E9A2"/>
<dbReference type="Gene3D" id="3.40.50.12480">
    <property type="match status" value="1"/>
</dbReference>
<dbReference type="Gene3D" id="3.80.10.10">
    <property type="entry name" value="Ribonuclease Inhibitor"/>
    <property type="match status" value="2"/>
</dbReference>
<evidence type="ECO:0000313" key="2">
    <source>
        <dbReference type="EMBL" id="HJE39594.1"/>
    </source>
</evidence>
<dbReference type="EMBL" id="DYXT01000039">
    <property type="protein sequence ID" value="HJE39594.1"/>
    <property type="molecule type" value="Genomic_DNA"/>
</dbReference>
<comment type="caution">
    <text evidence="2">The sequence shown here is derived from an EMBL/GenBank/DDBJ whole genome shotgun (WGS) entry which is preliminary data.</text>
</comment>
<keyword evidence="1" id="KW-0732">Signal</keyword>
<proteinExistence type="predicted"/>
<sequence length="447" mass="48663">MKQIILTIGLAVSMLLSSLPSYAYDFEVDGIYYSVISPTDLTCEVVAGDNKYAGDVNIPSSVTYKSKQLDVISIGASAFEGCTGLTSVTIGNSVTSIGSVAFRGCIRLTGVTIGNSVTEIGRRAFMDCTGLTSIDIPDSVTKIGDSAFSGCTRLTSVDIPDSVTEIGSSAFEGCTGLTGVTIGNSVTEIGRRAFMDCTGLTSVDIPDSVTSIGGSAFADCTSLTEVKISANVTELYAYWTSSKDNAIFYGCSNIVNLTFNDSVEKLTLDNRKEYHSSVSSFPSPFYSLQLKELYLGREINLKIYDSYYIYKYPETLEKITFGPKLSDIGDFYRRISTIPTSAVIYCLNPTPPAFGNDFANSQYINNTVYVPKESLEAYQQADGWKNFWDMRAYDPDSGIEDMKAAEYQGYVVYDMQGNMVLKTENKAELNTLARGIYIVNGKKVLLP</sequence>
<dbReference type="PANTHER" id="PTHR45661">
    <property type="entry name" value="SURFACE ANTIGEN"/>
    <property type="match status" value="1"/>
</dbReference>
<name>A0A921E9A2_9BACT</name>
<reference evidence="2" key="2">
    <citation type="submission" date="2021-09" db="EMBL/GenBank/DDBJ databases">
        <authorList>
            <person name="Gilroy R."/>
        </authorList>
    </citation>
    <scope>NUCLEOTIDE SEQUENCE</scope>
    <source>
        <strain evidence="2">4100</strain>
    </source>
</reference>
<reference evidence="2" key="1">
    <citation type="journal article" date="2021" name="PeerJ">
        <title>Extensive microbial diversity within the chicken gut microbiome revealed by metagenomics and culture.</title>
        <authorList>
            <person name="Gilroy R."/>
            <person name="Ravi A."/>
            <person name="Getino M."/>
            <person name="Pursley I."/>
            <person name="Horton D.L."/>
            <person name="Alikhan N.F."/>
            <person name="Baker D."/>
            <person name="Gharbi K."/>
            <person name="Hall N."/>
            <person name="Watson M."/>
            <person name="Adriaenssens E.M."/>
            <person name="Foster-Nyarko E."/>
            <person name="Jarju S."/>
            <person name="Secka A."/>
            <person name="Antonio M."/>
            <person name="Oren A."/>
            <person name="Chaudhuri R.R."/>
            <person name="La Ragione R."/>
            <person name="Hildebrand F."/>
            <person name="Pallen M.J."/>
        </authorList>
    </citation>
    <scope>NUCLEOTIDE SEQUENCE</scope>
    <source>
        <strain evidence="2">4100</strain>
    </source>
</reference>
<dbReference type="InterPro" id="IPR032675">
    <property type="entry name" value="LRR_dom_sf"/>
</dbReference>
<dbReference type="InterPro" id="IPR026906">
    <property type="entry name" value="LRR_5"/>
</dbReference>